<dbReference type="Gene3D" id="3.10.310.10">
    <property type="entry name" value="Diaminopimelate Epimerase, Chain A, domain 1"/>
    <property type="match status" value="2"/>
</dbReference>
<dbReference type="NCBIfam" id="TIGR00652">
    <property type="entry name" value="DapF"/>
    <property type="match status" value="1"/>
</dbReference>
<comment type="similarity">
    <text evidence="1 3">Belongs to the diaminopimelate epimerase family.</text>
</comment>
<dbReference type="PANTHER" id="PTHR31689">
    <property type="entry name" value="DIAMINOPIMELATE EPIMERASE, CHLOROPLASTIC"/>
    <property type="match status" value="1"/>
</dbReference>
<dbReference type="RefSeq" id="WP_015798106.1">
    <property type="nucleotide sequence ID" value="NC_013124.1"/>
</dbReference>
<feature type="site" description="Could be important to modulate the pK values of the two catalytic cysteine residues" evidence="3">
    <location>
        <position position="134"/>
    </location>
</feature>
<comment type="subcellular location">
    <subcellularLocation>
        <location evidence="3">Cytoplasm</location>
    </subcellularLocation>
</comment>
<keyword evidence="3" id="KW-0457">Lysine biosynthesis</keyword>
<dbReference type="EC" id="5.1.1.7" evidence="3 4"/>
<accession>C7LY03</accession>
<dbReference type="HOGENOM" id="CLU_053306_4_0_11"/>
<feature type="binding site" evidence="3">
    <location>
        <position position="11"/>
    </location>
    <ligand>
        <name>substrate</name>
    </ligand>
</feature>
<evidence type="ECO:0000256" key="2">
    <source>
        <dbReference type="ARBA" id="ARBA00023235"/>
    </source>
</evidence>
<keyword evidence="3" id="KW-0963">Cytoplasm</keyword>
<protein>
    <recommendedName>
        <fullName evidence="3 4">Diaminopimelate epimerase</fullName>
        <shortName evidence="3">DAP epimerase</shortName>
        <ecNumber evidence="3 4">5.1.1.7</ecNumber>
    </recommendedName>
    <alternativeName>
        <fullName evidence="3">PLP-independent amino acid racemase</fullName>
    </alternativeName>
</protein>
<keyword evidence="3" id="KW-0028">Amino-acid biosynthesis</keyword>
<gene>
    <name evidence="3" type="primary">dapF</name>
    <name evidence="5" type="ordered locus">Afer_0657</name>
</gene>
<dbReference type="Proteomes" id="UP000000771">
    <property type="component" value="Chromosome"/>
</dbReference>
<dbReference type="KEGG" id="afo:Afer_0657"/>
<keyword evidence="6" id="KW-1185">Reference proteome</keyword>
<feature type="binding site" evidence="3">
    <location>
        <position position="58"/>
    </location>
    <ligand>
        <name>substrate</name>
    </ligand>
</feature>
<evidence type="ECO:0000256" key="4">
    <source>
        <dbReference type="NCBIfam" id="TIGR00652"/>
    </source>
</evidence>
<organism evidence="5 6">
    <name type="scientific">Acidimicrobium ferrooxidans (strain DSM 10331 / JCM 15462 / NBRC 103882 / ICP)</name>
    <dbReference type="NCBI Taxonomy" id="525909"/>
    <lineage>
        <taxon>Bacteria</taxon>
        <taxon>Bacillati</taxon>
        <taxon>Actinomycetota</taxon>
        <taxon>Acidimicrobiia</taxon>
        <taxon>Acidimicrobiales</taxon>
        <taxon>Acidimicrobiaceae</taxon>
        <taxon>Acidimicrobium</taxon>
    </lineage>
</organism>
<dbReference type="EMBL" id="CP001631">
    <property type="protein sequence ID" value="ACU53611.1"/>
    <property type="molecule type" value="Genomic_DNA"/>
</dbReference>
<comment type="catalytic activity">
    <reaction evidence="3">
        <text>(2S,6S)-2,6-diaminopimelate = meso-2,6-diaminopimelate</text>
        <dbReference type="Rhea" id="RHEA:15393"/>
        <dbReference type="ChEBI" id="CHEBI:57609"/>
        <dbReference type="ChEBI" id="CHEBI:57791"/>
        <dbReference type="EC" id="5.1.1.7"/>
    </reaction>
</comment>
<evidence type="ECO:0000313" key="6">
    <source>
        <dbReference type="Proteomes" id="UP000000771"/>
    </source>
</evidence>
<evidence type="ECO:0000313" key="5">
    <source>
        <dbReference type="EMBL" id="ACU53611.1"/>
    </source>
</evidence>
<dbReference type="eggNOG" id="COG0253">
    <property type="taxonomic scope" value="Bacteria"/>
</dbReference>
<feature type="active site" description="Proton acceptor" evidence="3">
    <location>
        <position position="193"/>
    </location>
</feature>
<feature type="binding site" evidence="3">
    <location>
        <begin position="68"/>
        <end position="69"/>
    </location>
    <ligand>
        <name>substrate</name>
    </ligand>
</feature>
<feature type="site" description="Could be important to modulate the pK values of the two catalytic cysteine residues" evidence="3">
    <location>
        <position position="184"/>
    </location>
</feature>
<evidence type="ECO:0000256" key="3">
    <source>
        <dbReference type="HAMAP-Rule" id="MF_00197"/>
    </source>
</evidence>
<dbReference type="SUPFAM" id="SSF54506">
    <property type="entry name" value="Diaminopimelate epimerase-like"/>
    <property type="match status" value="2"/>
</dbReference>
<dbReference type="UniPathway" id="UPA00034">
    <property type="reaction ID" value="UER00025"/>
</dbReference>
<feature type="binding site" evidence="3">
    <location>
        <begin position="184"/>
        <end position="185"/>
    </location>
    <ligand>
        <name>substrate</name>
    </ligand>
</feature>
<proteinExistence type="inferred from homology"/>
<feature type="binding site" evidence="3">
    <location>
        <begin position="194"/>
        <end position="195"/>
    </location>
    <ligand>
        <name>substrate</name>
    </ligand>
</feature>
<comment type="subunit">
    <text evidence="3">Homodimer.</text>
</comment>
<dbReference type="GO" id="GO:0008837">
    <property type="term" value="F:diaminopimelate epimerase activity"/>
    <property type="evidence" value="ECO:0007669"/>
    <property type="project" value="UniProtKB-UniRule"/>
</dbReference>
<keyword evidence="2 3" id="KW-0413">Isomerase</keyword>
<dbReference type="PANTHER" id="PTHR31689:SF0">
    <property type="entry name" value="DIAMINOPIMELATE EPIMERASE"/>
    <property type="match status" value="1"/>
</dbReference>
<name>C7LY03_ACIFD</name>
<dbReference type="GO" id="GO:0005829">
    <property type="term" value="C:cytosol"/>
    <property type="evidence" value="ECO:0007669"/>
    <property type="project" value="TreeGrafter"/>
</dbReference>
<evidence type="ECO:0000256" key="1">
    <source>
        <dbReference type="ARBA" id="ARBA00010219"/>
    </source>
</evidence>
<dbReference type="STRING" id="525909.Afer_0657"/>
<reference evidence="5 6" key="1">
    <citation type="journal article" date="2009" name="Stand. Genomic Sci.">
        <title>Complete genome sequence of Acidimicrobium ferrooxidans type strain (ICP).</title>
        <authorList>
            <person name="Clum A."/>
            <person name="Nolan M."/>
            <person name="Lang E."/>
            <person name="Glavina Del Rio T."/>
            <person name="Tice H."/>
            <person name="Copeland A."/>
            <person name="Cheng J.F."/>
            <person name="Lucas S."/>
            <person name="Chen F."/>
            <person name="Bruce D."/>
            <person name="Goodwin L."/>
            <person name="Pitluck S."/>
            <person name="Ivanova N."/>
            <person name="Mavrommatis K."/>
            <person name="Mikhailova N."/>
            <person name="Pati A."/>
            <person name="Chen A."/>
            <person name="Palaniappan K."/>
            <person name="Goker M."/>
            <person name="Spring S."/>
            <person name="Land M."/>
            <person name="Hauser L."/>
            <person name="Chang Y.J."/>
            <person name="Jeffries C.C."/>
            <person name="Chain P."/>
            <person name="Bristow J."/>
            <person name="Eisen J.A."/>
            <person name="Markowitz V."/>
            <person name="Hugenholtz P."/>
            <person name="Kyrpides N.C."/>
            <person name="Klenk H.P."/>
            <person name="Lapidus A."/>
        </authorList>
    </citation>
    <scope>NUCLEOTIDE SEQUENCE [LARGE SCALE GENOMIC DNA]</scope>
    <source>
        <strain evidence="6">DSM 10331 / JCM 15462 / NBRC 103882 / ICP</strain>
    </source>
</reference>
<sequence length="254" mass="26596">MRLTKLVGAGNDFLVTTDPDETARLEPSVVVALCDRRNGVGADGVIGLDAHDAMVLYNADGSRAEMSGNGLRCLGHLVTEERGVGEVAFETDAGRRIYRRVGREGGSVLGATTMGPVSVRANERGWFVDAGNPHEVRQLASPQELASLDVASLGRCAQAHYPQGVNVEWAVVLAPDEVVMRVFERGVGETEACGTGSTAVAVALASAGLVERTSVRVRNPGGALTVEVTEPEPVLVGPSRLVASVDVDVEALRA</sequence>
<comment type="function">
    <text evidence="3">Catalyzes the stereoinversion of LL-2,6-diaminopimelate (L,L-DAP) to meso-diaminopimelate (meso-DAP), a precursor of L-lysine and an essential component of the bacterial peptidoglycan.</text>
</comment>
<dbReference type="GO" id="GO:0009089">
    <property type="term" value="P:lysine biosynthetic process via diaminopimelate"/>
    <property type="evidence" value="ECO:0007669"/>
    <property type="project" value="UniProtKB-UniRule"/>
</dbReference>
<comment type="pathway">
    <text evidence="3">Amino-acid biosynthesis; L-lysine biosynthesis via DAP pathway; DL-2,6-diaminopimelate from LL-2,6-diaminopimelate: step 1/1.</text>
</comment>
<dbReference type="InterPro" id="IPR001653">
    <property type="entry name" value="DAP_epimerase_DapF"/>
</dbReference>
<comment type="caution">
    <text evidence="3">Lacks conserved residue(s) required for the propagation of feature annotation.</text>
</comment>
<feature type="binding site" evidence="3">
    <location>
        <position position="166"/>
    </location>
    <ligand>
        <name>substrate</name>
    </ligand>
</feature>
<dbReference type="Pfam" id="PF01678">
    <property type="entry name" value="DAP_epimerase"/>
    <property type="match status" value="2"/>
</dbReference>
<dbReference type="AlphaFoldDB" id="C7LY03"/>
<dbReference type="HAMAP" id="MF_00197">
    <property type="entry name" value="DAP_epimerase"/>
    <property type="match status" value="1"/>
</dbReference>
<feature type="binding site" evidence="3">
    <location>
        <position position="132"/>
    </location>
    <ligand>
        <name>substrate</name>
    </ligand>
</feature>